<dbReference type="AlphaFoldDB" id="A0A2P5GQT8"/>
<evidence type="ECO:0000313" key="1">
    <source>
        <dbReference type="EMBL" id="POP43426.1"/>
    </source>
</evidence>
<sequence>MKYLSFIVVVFVFIISGCTHHVPSQYDGAQIKYMDGVATKASVIADWGVPNVSFPVDKTSTAYQWNSDNGSSSVGAFDSSTVSSGAATSGTDCLGCGVNTFGLGSSQTSGATVQNIETHTCALSIIADNKTDKIKAAHLVGTVDDKCYAHFYNALTLNQKSVNAHNAEVSHNKNVATTKAIIGILAVIGGGAAVYNANH</sequence>
<organism evidence="2 4">
    <name type="scientific">Superficieibacter electus</name>
    <dbReference type="NCBI Taxonomy" id="2022662"/>
    <lineage>
        <taxon>Bacteria</taxon>
        <taxon>Pseudomonadati</taxon>
        <taxon>Pseudomonadota</taxon>
        <taxon>Gammaproteobacteria</taxon>
        <taxon>Enterobacterales</taxon>
        <taxon>Enterobacteriaceae</taxon>
        <taxon>Superficieibacter</taxon>
    </lineage>
</organism>
<name>A0A2P5GQT8_9ENTR</name>
<evidence type="ECO:0000313" key="4">
    <source>
        <dbReference type="Proteomes" id="UP000247005"/>
    </source>
</evidence>
<dbReference type="OrthoDB" id="6629973at2"/>
<reference evidence="3 4" key="1">
    <citation type="submission" date="2018-01" db="EMBL/GenBank/DDBJ databases">
        <title>Superficieibacter electus gen. nov., sp. nov., an extended-spectrum beta-lactamase possessing member of the Enterobacteriaceae family, isolated from intensive care unit surfaces.</title>
        <authorList>
            <person name="Potter R.F."/>
            <person name="D'Souza A.W."/>
        </authorList>
    </citation>
    <scope>NUCLEOTIDE SEQUENCE [LARGE SCALE GENOMIC DNA]</scope>
    <source>
        <strain evidence="2 4">BP-1</strain>
        <strain evidence="1 3">BP-2</strain>
    </source>
</reference>
<dbReference type="Proteomes" id="UP000247005">
    <property type="component" value="Unassembled WGS sequence"/>
</dbReference>
<keyword evidence="3" id="KW-1185">Reference proteome</keyword>
<evidence type="ECO:0000313" key="2">
    <source>
        <dbReference type="EMBL" id="POP48941.1"/>
    </source>
</evidence>
<gene>
    <name evidence="2" type="ORF">CHU32_10130</name>
    <name evidence="1" type="ORF">CHU33_16245</name>
</gene>
<proteinExistence type="predicted"/>
<comment type="caution">
    <text evidence="2">The sequence shown here is derived from an EMBL/GenBank/DDBJ whole genome shotgun (WGS) entry which is preliminary data.</text>
</comment>
<protein>
    <submittedName>
        <fullName evidence="2">Uncharacterized protein</fullName>
    </submittedName>
</protein>
<accession>A0A2P5GQT8</accession>
<dbReference type="PROSITE" id="PS51257">
    <property type="entry name" value="PROKAR_LIPOPROTEIN"/>
    <property type="match status" value="1"/>
</dbReference>
<evidence type="ECO:0000313" key="3">
    <source>
        <dbReference type="Proteomes" id="UP000237073"/>
    </source>
</evidence>
<dbReference type="EMBL" id="PQGD01000007">
    <property type="protein sequence ID" value="POP48941.1"/>
    <property type="molecule type" value="Genomic_DNA"/>
</dbReference>
<dbReference type="RefSeq" id="WP_103677119.1">
    <property type="nucleotide sequence ID" value="NZ_PQGD01000007.1"/>
</dbReference>
<dbReference type="Proteomes" id="UP000237073">
    <property type="component" value="Unassembled WGS sequence"/>
</dbReference>
<dbReference type="EMBL" id="PQGE01000014">
    <property type="protein sequence ID" value="POP43426.1"/>
    <property type="molecule type" value="Genomic_DNA"/>
</dbReference>